<sequence length="614" mass="68264">DETKSAGKKGGNKNVATPTTGKKGTGKKAAATPRKKEQQPRPRSVQAVTTMPSVKSPEMANAIILYGKFDEKRFALALRNLKVASLLLTKYQTSTDSFVLLEKLIEEDKIKILLRLAANNIHILLNIPFNQLFKFIDKNKSDAHREAYNSFLKMSLIRTDMEKIKLEADMVKHYITYQENCPPLPSFKEEQASVVELCSYIKEESCTPAHLDIVGGDCKHLTTLHAMGADLNRTDVQGKTPTYWLSILGKTKELRLFKTWGGVDFEAGSHRLTPANGAARSGNVTVLKLLKEWGVQLDKPDQPTGCPIHTAAFHGDISLLKKFHAWGLKMDVLDADGNPPIYLATINEKYEVLKLFNNLGIKLDTLCKDGSTIVHGAADKGDLQALELFHQWKIPLNTLNALGNAPIHYAVRYVEILKAFKSWEENLDIQTENGATLMYAAADNGFLGTVKFLIKHNPHQAKIPALFPAKHFMESICTRYDDDGIQRRAFDKLNERSLAGDPDSSIQILPIDIAEIMGYSDIVAELTKLTPKETLTPRANFSPGFLKPEKKRSKEKVESKDESSNSTEKEEAQSAVNSSIATEGYLPTFFNSSTKSKDTNLPKTPVIPVVKRSI</sequence>
<dbReference type="EMBL" id="LNXY01000001">
    <property type="protein sequence ID" value="KTC93651.1"/>
    <property type="molecule type" value="Genomic_DNA"/>
</dbReference>
<keyword evidence="5" id="KW-1185">Reference proteome</keyword>
<organism evidence="4 5">
    <name type="scientific">Legionella drozanskii LLAP-1</name>
    <dbReference type="NCBI Taxonomy" id="1212489"/>
    <lineage>
        <taxon>Bacteria</taxon>
        <taxon>Pseudomonadati</taxon>
        <taxon>Pseudomonadota</taxon>
        <taxon>Gammaproteobacteria</taxon>
        <taxon>Legionellales</taxon>
        <taxon>Legionellaceae</taxon>
        <taxon>Legionella</taxon>
    </lineage>
</organism>
<evidence type="ECO:0000256" key="1">
    <source>
        <dbReference type="ARBA" id="ARBA00022737"/>
    </source>
</evidence>
<dbReference type="PANTHER" id="PTHR24198:SF165">
    <property type="entry name" value="ANKYRIN REPEAT-CONTAINING PROTEIN-RELATED"/>
    <property type="match status" value="1"/>
</dbReference>
<feature type="compositionally biased region" description="Basic and acidic residues" evidence="3">
    <location>
        <begin position="555"/>
        <end position="572"/>
    </location>
</feature>
<comment type="caution">
    <text evidence="4">The sequence shown here is derived from an EMBL/GenBank/DDBJ whole genome shotgun (WGS) entry which is preliminary data.</text>
</comment>
<evidence type="ECO:0000313" key="5">
    <source>
        <dbReference type="Proteomes" id="UP000054736"/>
    </source>
</evidence>
<proteinExistence type="predicted"/>
<dbReference type="Pfam" id="PF12796">
    <property type="entry name" value="Ank_2"/>
    <property type="match status" value="1"/>
</dbReference>
<dbReference type="Proteomes" id="UP000054736">
    <property type="component" value="Unassembled WGS sequence"/>
</dbReference>
<dbReference type="AlphaFoldDB" id="A0A0W0TDE3"/>
<feature type="region of interest" description="Disordered" evidence="3">
    <location>
        <begin position="535"/>
        <end position="614"/>
    </location>
</feature>
<reference evidence="4 5" key="1">
    <citation type="submission" date="2015-11" db="EMBL/GenBank/DDBJ databases">
        <title>Genomic analysis of 38 Legionella species identifies large and diverse effector repertoires.</title>
        <authorList>
            <person name="Burstein D."/>
            <person name="Amaro F."/>
            <person name="Zusman T."/>
            <person name="Lifshitz Z."/>
            <person name="Cohen O."/>
            <person name="Gilbert J.A."/>
            <person name="Pupko T."/>
            <person name="Shuman H.A."/>
            <person name="Segal G."/>
        </authorList>
    </citation>
    <scope>NUCLEOTIDE SEQUENCE [LARGE SCALE GENOMIC DNA]</scope>
    <source>
        <strain evidence="4 5">ATCC 700990</strain>
    </source>
</reference>
<keyword evidence="1" id="KW-0677">Repeat</keyword>
<feature type="compositionally biased region" description="Basic residues" evidence="3">
    <location>
        <begin position="1"/>
        <end position="11"/>
    </location>
</feature>
<dbReference type="SUPFAM" id="SSF48403">
    <property type="entry name" value="Ankyrin repeat"/>
    <property type="match status" value="1"/>
</dbReference>
<feature type="non-terminal residue" evidence="4">
    <location>
        <position position="1"/>
    </location>
</feature>
<dbReference type="PANTHER" id="PTHR24198">
    <property type="entry name" value="ANKYRIN REPEAT AND PROTEIN KINASE DOMAIN-CONTAINING PROTEIN"/>
    <property type="match status" value="1"/>
</dbReference>
<evidence type="ECO:0000313" key="4">
    <source>
        <dbReference type="EMBL" id="KTC93651.1"/>
    </source>
</evidence>
<evidence type="ECO:0000256" key="3">
    <source>
        <dbReference type="SAM" id="MobiDB-lite"/>
    </source>
</evidence>
<feature type="region of interest" description="Disordered" evidence="3">
    <location>
        <begin position="1"/>
        <end position="50"/>
    </location>
</feature>
<dbReference type="PATRIC" id="fig|1212489.4.peg.1"/>
<dbReference type="Gene3D" id="1.25.40.20">
    <property type="entry name" value="Ankyrin repeat-containing domain"/>
    <property type="match status" value="1"/>
</dbReference>
<feature type="compositionally biased region" description="Low complexity" evidence="3">
    <location>
        <begin position="16"/>
        <end position="32"/>
    </location>
</feature>
<dbReference type="InterPro" id="IPR036770">
    <property type="entry name" value="Ankyrin_rpt-contain_sf"/>
</dbReference>
<dbReference type="RefSeq" id="WP_338011179.1">
    <property type="nucleotide sequence ID" value="NZ_LNXY01000001.1"/>
</dbReference>
<dbReference type="SMART" id="SM00248">
    <property type="entry name" value="ANK"/>
    <property type="match status" value="4"/>
</dbReference>
<name>A0A0W0TDE3_9GAMM</name>
<evidence type="ECO:0000256" key="2">
    <source>
        <dbReference type="ARBA" id="ARBA00023043"/>
    </source>
</evidence>
<keyword evidence="2" id="KW-0040">ANK repeat</keyword>
<accession>A0A0W0TDE3</accession>
<protein>
    <submittedName>
        <fullName evidence="4">Ankyrin repeats (3 copies)</fullName>
    </submittedName>
</protein>
<dbReference type="STRING" id="1212489.Ldro_0001"/>
<gene>
    <name evidence="4" type="ORF">Ldro_0001</name>
</gene>
<dbReference type="InterPro" id="IPR002110">
    <property type="entry name" value="Ankyrin_rpt"/>
</dbReference>